<evidence type="ECO:0000313" key="2">
    <source>
        <dbReference type="EMBL" id="MDZ8119725.1"/>
    </source>
</evidence>
<dbReference type="EMBL" id="JARVCO010000012">
    <property type="protein sequence ID" value="MDZ8119725.1"/>
    <property type="molecule type" value="Genomic_DNA"/>
</dbReference>
<sequence length="432" mass="52289">MRRLLVSLACVLSVSTFAQIDGDPLYARVAESNETFYAWRPFYSHSTEPERWRKDYFWPLYTRKGFKDETYSRFLFFGHSADFERDTERHRNWIFPIWFSGTSKEGENYWALFPIYGNLYEFMARDEASFVLFPAWYTSRINDVESWTVLWPLISSAQGEKVDRFRVLPFYGHNRLKGEFEKTYYLWPLYSQVRYTNERNPGGGFILVPFYGRIKTERADNYWVLPPFFRYTGSDKQWILHAPWPFVQLAGGEMNKRIFWPFYGKKSLGTTQRQYWLWPLFWNNKTTYAAHEQRRRKIIPFFYSQADVMTEASGSYAEGEAFTGYWKLWPLMSWDRIGERSRFRTLELWPFRNTPGIERNWAPWWTLYRRVDDQGEIGHHVLWGLYRQVRDKEEEQFEWSLLKGLAGYKKEQDDRRYRILFVWFGGNKESEP</sequence>
<proteinExistence type="predicted"/>
<keyword evidence="1" id="KW-0732">Signal</keyword>
<feature type="signal peptide" evidence="1">
    <location>
        <begin position="1"/>
        <end position="18"/>
    </location>
</feature>
<organism evidence="2 3">
    <name type="scientific">Pontiella agarivorans</name>
    <dbReference type="NCBI Taxonomy" id="3038953"/>
    <lineage>
        <taxon>Bacteria</taxon>
        <taxon>Pseudomonadati</taxon>
        <taxon>Kiritimatiellota</taxon>
        <taxon>Kiritimatiellia</taxon>
        <taxon>Kiritimatiellales</taxon>
        <taxon>Pontiellaceae</taxon>
        <taxon>Pontiella</taxon>
    </lineage>
</organism>
<evidence type="ECO:0000313" key="3">
    <source>
        <dbReference type="Proteomes" id="UP001290861"/>
    </source>
</evidence>
<name>A0ABU5MZT4_9BACT</name>
<reference evidence="2 3" key="1">
    <citation type="journal article" date="2024" name="Appl. Environ. Microbiol.">
        <title>Pontiella agarivorans sp. nov., a novel marine anaerobic bacterium capable of degrading macroalgal polysaccharides and fixing nitrogen.</title>
        <authorList>
            <person name="Liu N."/>
            <person name="Kivenson V."/>
            <person name="Peng X."/>
            <person name="Cui Z."/>
            <person name="Lankiewicz T.S."/>
            <person name="Gosselin K.M."/>
            <person name="English C.J."/>
            <person name="Blair E.M."/>
            <person name="O'Malley M.A."/>
            <person name="Valentine D.L."/>
        </authorList>
    </citation>
    <scope>NUCLEOTIDE SEQUENCE [LARGE SCALE GENOMIC DNA]</scope>
    <source>
        <strain evidence="2 3">NLcol2</strain>
    </source>
</reference>
<comment type="caution">
    <text evidence="2">The sequence shown here is derived from an EMBL/GenBank/DDBJ whole genome shotgun (WGS) entry which is preliminary data.</text>
</comment>
<evidence type="ECO:0000256" key="1">
    <source>
        <dbReference type="SAM" id="SignalP"/>
    </source>
</evidence>
<accession>A0ABU5MZT4</accession>
<dbReference type="RefSeq" id="WP_322609508.1">
    <property type="nucleotide sequence ID" value="NZ_JARVCO010000012.1"/>
</dbReference>
<keyword evidence="3" id="KW-1185">Reference proteome</keyword>
<protein>
    <submittedName>
        <fullName evidence="2">Uncharacterized protein</fullName>
    </submittedName>
</protein>
<gene>
    <name evidence="2" type="ORF">P9H32_13940</name>
</gene>
<dbReference type="Proteomes" id="UP001290861">
    <property type="component" value="Unassembled WGS sequence"/>
</dbReference>
<feature type="chain" id="PRO_5046590672" evidence="1">
    <location>
        <begin position="19"/>
        <end position="432"/>
    </location>
</feature>